<feature type="compositionally biased region" description="Pro residues" evidence="21">
    <location>
        <begin position="78"/>
        <end position="89"/>
    </location>
</feature>
<feature type="region of interest" description="Disordered" evidence="21">
    <location>
        <begin position="1142"/>
        <end position="1165"/>
    </location>
</feature>
<feature type="domain" description="RanBP2-type" evidence="22">
    <location>
        <begin position="670"/>
        <end position="699"/>
    </location>
</feature>
<reference evidence="23" key="2">
    <citation type="submission" date="2020-05" db="UniProtKB">
        <authorList>
            <consortium name="EnsemblMetazoa"/>
        </authorList>
    </citation>
    <scope>IDENTIFICATION</scope>
    <source>
        <strain evidence="23">WRAIR2</strain>
    </source>
</reference>
<dbReference type="EnsemblMetazoa" id="ADIR001331-RA">
    <property type="protein sequence ID" value="ADIR001331-PA"/>
    <property type="gene ID" value="ADIR001331"/>
</dbReference>
<keyword evidence="11" id="KW-0811">Translocation</keyword>
<evidence type="ECO:0000256" key="11">
    <source>
        <dbReference type="ARBA" id="ARBA00023010"/>
    </source>
</evidence>
<evidence type="ECO:0000256" key="5">
    <source>
        <dbReference type="ARBA" id="ARBA00022723"/>
    </source>
</evidence>
<keyword evidence="13" id="KW-0906">Nuclear pore complex</keyword>
<feature type="region of interest" description="Disordered" evidence="21">
    <location>
        <begin position="69"/>
        <end position="205"/>
    </location>
</feature>
<evidence type="ECO:0000256" key="3">
    <source>
        <dbReference type="ARBA" id="ARBA00004567"/>
    </source>
</evidence>
<feature type="region of interest" description="Disordered" evidence="21">
    <location>
        <begin position="1"/>
        <end position="48"/>
    </location>
</feature>
<feature type="compositionally biased region" description="Polar residues" evidence="21">
    <location>
        <begin position="922"/>
        <end position="935"/>
    </location>
</feature>
<dbReference type="InterPro" id="IPR053000">
    <property type="entry name" value="WSS1-like_metalloprotease"/>
</dbReference>
<feature type="region of interest" description="Disordered" evidence="21">
    <location>
        <begin position="919"/>
        <end position="1039"/>
    </location>
</feature>
<feature type="region of interest" description="Disordered" evidence="21">
    <location>
        <begin position="474"/>
        <end position="507"/>
    </location>
</feature>
<dbReference type="GO" id="GO:0008237">
    <property type="term" value="F:metallopeptidase activity"/>
    <property type="evidence" value="ECO:0007669"/>
    <property type="project" value="TreeGrafter"/>
</dbReference>
<proteinExistence type="inferred from homology"/>
<feature type="compositionally biased region" description="Polar residues" evidence="21">
    <location>
        <begin position="137"/>
        <end position="152"/>
    </location>
</feature>
<keyword evidence="9" id="KW-0862">Zinc</keyword>
<dbReference type="PANTHER" id="PTHR46622">
    <property type="entry name" value="DNA-DEPENDENT METALLOPROTEASE WSS1"/>
    <property type="match status" value="1"/>
</dbReference>
<evidence type="ECO:0000256" key="10">
    <source>
        <dbReference type="ARBA" id="ARBA00022927"/>
    </source>
</evidence>
<feature type="compositionally biased region" description="Low complexity" evidence="21">
    <location>
        <begin position="186"/>
        <end position="199"/>
    </location>
</feature>
<evidence type="ECO:0000256" key="6">
    <source>
        <dbReference type="ARBA" id="ARBA00022737"/>
    </source>
</evidence>
<name>A0A182N123_9DIPT</name>
<evidence type="ECO:0000256" key="15">
    <source>
        <dbReference type="ARBA" id="ARBA00023242"/>
    </source>
</evidence>
<dbReference type="InterPro" id="IPR036443">
    <property type="entry name" value="Znf_RanBP2_sf"/>
</dbReference>
<dbReference type="GO" id="GO:0008270">
    <property type="term" value="F:zinc ion binding"/>
    <property type="evidence" value="ECO:0007669"/>
    <property type="project" value="UniProtKB-KW"/>
</dbReference>
<dbReference type="InterPro" id="IPR001876">
    <property type="entry name" value="Znf_RanBP2"/>
</dbReference>
<feature type="region of interest" description="Disordered" evidence="21">
    <location>
        <begin position="410"/>
        <end position="453"/>
    </location>
</feature>
<dbReference type="GO" id="GO:0006281">
    <property type="term" value="P:DNA repair"/>
    <property type="evidence" value="ECO:0007669"/>
    <property type="project" value="TreeGrafter"/>
</dbReference>
<keyword evidence="12" id="KW-0238">DNA-binding</keyword>
<evidence type="ECO:0000259" key="22">
    <source>
        <dbReference type="PROSITE" id="PS50199"/>
    </source>
</evidence>
<protein>
    <recommendedName>
        <fullName evidence="17">Nuclear pore complex protein Nup153</fullName>
    </recommendedName>
    <alternativeName>
        <fullName evidence="19">153 kDa nucleoporin</fullName>
    </alternativeName>
    <alternativeName>
        <fullName evidence="18">Nucleoporin Nup153</fullName>
    </alternativeName>
</protein>
<feature type="domain" description="RanBP2-type" evidence="22">
    <location>
        <begin position="716"/>
        <end position="745"/>
    </location>
</feature>
<comment type="subcellular location">
    <subcellularLocation>
        <location evidence="2">Nucleus membrane</location>
    </subcellularLocation>
    <subcellularLocation>
        <location evidence="3">Nucleus</location>
        <location evidence="3">Nuclear pore complex</location>
    </subcellularLocation>
</comment>
<evidence type="ECO:0000313" key="23">
    <source>
        <dbReference type="EnsemblMetazoa" id="ADIR001331-PA"/>
    </source>
</evidence>
<evidence type="ECO:0000256" key="18">
    <source>
        <dbReference type="ARBA" id="ARBA00078197"/>
    </source>
</evidence>
<feature type="compositionally biased region" description="Basic residues" evidence="21">
    <location>
        <begin position="1153"/>
        <end position="1165"/>
    </location>
</feature>
<evidence type="ECO:0000256" key="8">
    <source>
        <dbReference type="ARBA" id="ARBA00022816"/>
    </source>
</evidence>
<comment type="cofactor">
    <cofactor evidence="1">
        <name>Zn(2+)</name>
        <dbReference type="ChEBI" id="CHEBI:29105"/>
    </cofactor>
</comment>
<keyword evidence="15" id="KW-0539">Nucleus</keyword>
<evidence type="ECO:0000256" key="21">
    <source>
        <dbReference type="SAM" id="MobiDB-lite"/>
    </source>
</evidence>
<feature type="domain" description="RanBP2-type" evidence="22">
    <location>
        <begin position="623"/>
        <end position="653"/>
    </location>
</feature>
<keyword evidence="4" id="KW-0813">Transport</keyword>
<evidence type="ECO:0000256" key="17">
    <source>
        <dbReference type="ARBA" id="ARBA00068609"/>
    </source>
</evidence>
<feature type="domain" description="RanBP2-type" evidence="22">
    <location>
        <begin position="762"/>
        <end position="791"/>
    </location>
</feature>
<keyword evidence="14" id="KW-0472">Membrane</keyword>
<keyword evidence="5" id="KW-0479">Metal-binding</keyword>
<dbReference type="GO" id="GO:0031965">
    <property type="term" value="C:nuclear membrane"/>
    <property type="evidence" value="ECO:0007669"/>
    <property type="project" value="UniProtKB-SubCell"/>
</dbReference>
<keyword evidence="6" id="KW-0677">Repeat</keyword>
<keyword evidence="10" id="KW-0653">Protein transport</keyword>
<feature type="compositionally biased region" description="Polar residues" evidence="21">
    <location>
        <begin position="995"/>
        <end position="1013"/>
    </location>
</feature>
<dbReference type="SMART" id="SM00547">
    <property type="entry name" value="ZnF_RBZ"/>
    <property type="match status" value="6"/>
</dbReference>
<dbReference type="STRING" id="7168.A0A182N123"/>
<feature type="compositionally biased region" description="Low complexity" evidence="21">
    <location>
        <begin position="410"/>
        <end position="426"/>
    </location>
</feature>
<feature type="compositionally biased region" description="Low complexity" evidence="21">
    <location>
        <begin position="950"/>
        <end position="962"/>
    </location>
</feature>
<sequence length="1165" mass="123772">MPSDEEVDTTQPLSSDEEEEDSTVPLASPNSSNATSSPNASSSQNSSFVQKIRPAVAGMFSRLFSMSSKPAVVEEAAPSPPDRPTAQPEPEPEKARKRRRSPDVRVVSPAVGRHEESASPTAPRAETVAVVKRSRQRQNSASTLSIPSSNQPLRCRQPINRSTASLFDRQSIEPDARRVFSRDTSESPSGPPSEAASSSRHSRSTTFLGNANYRAQRERFSGLFSKVGSAAGGRSASGRVRSYPYRLGDRFGGSNRSLPSTGSAGGRIGPEYGGSMFYDGLTQYGGASAARSYATAGVTSVLRPPLQAYEPRAIRHVASADMAARDSLASVTPSFIARCVINTINEFERIKHGPGRITQEEVTRSVEQLMAQRERPRPAAQLPYGELQIPSMLQMLREYKKQANEGELAGATTASAAASSTALDCAAPPPPPPPPPPLAPTPQQPPKLQSTTAVAAAAAAAAAAARPVYPLSAQFGSYDRKDSGGGKQLTKKTRVHAEPVKTGDGMPVAPKLPTLPLPMLIGGPPSFDFAVPIPVFVKKPSEEKANQRVGWHERQAAPSNPFDFADPYVIQYAVVRLVPESVYDGEYVFSDPQPLSKGFQKERPIYGQGEAMAPKSFRALTADQGTKWACEVCLVRNEPALSTCVACGTPKPGPKRPAQGFQELMAAEAVTNKWSCEVCMIRNGPERSACAACETPKPGPKAPAQGFRELMAAEAVTNKWSCEVCMVRNEPERSACAACETPKPGPKAPAQGFREFMAAEAATNNWSCGVCMIRNGPERAACAACETPKPGPKAPAQGFRELMAAEAATNNWSCEVCMIRNGPEKAACAACETPKPAAKNPAPGPVPATTSETGFAALVATQNTRTWTCGKCTAPNEKQFQRCLCCEQDRPATAAPEAAPVPKPTFTFGTLPKPFRLPVPATTKTPPFGNSNGNAINPPPSTVGPGTFLSGASAAPAAPGSPMELGSDSTGDNNSCPSFPASSAPRAPNFAPLAGNNTNDGAMPSSSKQTNVRNTTFGSTFNNNSATGNTNNNDNPFRFAQSLTPNFNFSNSASSFNQPFPNAFNNNNSATGNTTTTTNNDQPFGFAQPLAPKFNFTSGGNLFSSASSVNQTNAPVFRFGGPSQPARNATRDVQIATNPLLGHSRQLQEQDQRRRKRRIRQPHQR</sequence>
<reference evidence="24" key="1">
    <citation type="submission" date="2013-03" db="EMBL/GenBank/DDBJ databases">
        <title>The Genome Sequence of Anopheles dirus WRAIR2.</title>
        <authorList>
            <consortium name="The Broad Institute Genomics Platform"/>
            <person name="Neafsey D.E."/>
            <person name="Walton C."/>
            <person name="Walker B."/>
            <person name="Young S.K."/>
            <person name="Zeng Q."/>
            <person name="Gargeya S."/>
            <person name="Fitzgerald M."/>
            <person name="Haas B."/>
            <person name="Abouelleil A."/>
            <person name="Allen A.W."/>
            <person name="Alvarado L."/>
            <person name="Arachchi H.M."/>
            <person name="Berlin A.M."/>
            <person name="Chapman S.B."/>
            <person name="Gainer-Dewar J."/>
            <person name="Goldberg J."/>
            <person name="Griggs A."/>
            <person name="Gujja S."/>
            <person name="Hansen M."/>
            <person name="Howarth C."/>
            <person name="Imamovic A."/>
            <person name="Ireland A."/>
            <person name="Larimer J."/>
            <person name="McCowan C."/>
            <person name="Murphy C."/>
            <person name="Pearson M."/>
            <person name="Poon T.W."/>
            <person name="Priest M."/>
            <person name="Roberts A."/>
            <person name="Saif S."/>
            <person name="Shea T."/>
            <person name="Sisk P."/>
            <person name="Sykes S."/>
            <person name="Wortman J."/>
            <person name="Nusbaum C."/>
            <person name="Birren B."/>
        </authorList>
    </citation>
    <scope>NUCLEOTIDE SEQUENCE [LARGE SCALE GENOMIC DNA]</scope>
    <source>
        <strain evidence="24">WRAIR2</strain>
    </source>
</reference>
<evidence type="ECO:0000256" key="7">
    <source>
        <dbReference type="ARBA" id="ARBA00022771"/>
    </source>
</evidence>
<dbReference type="GO" id="GO:0005643">
    <property type="term" value="C:nuclear pore"/>
    <property type="evidence" value="ECO:0007669"/>
    <property type="project" value="UniProtKB-SubCell"/>
</dbReference>
<dbReference type="GO" id="GO:0003677">
    <property type="term" value="F:DNA binding"/>
    <property type="evidence" value="ECO:0007669"/>
    <property type="project" value="UniProtKB-KW"/>
</dbReference>
<organism evidence="23 24">
    <name type="scientific">Anopheles dirus</name>
    <dbReference type="NCBI Taxonomy" id="7168"/>
    <lineage>
        <taxon>Eukaryota</taxon>
        <taxon>Metazoa</taxon>
        <taxon>Ecdysozoa</taxon>
        <taxon>Arthropoda</taxon>
        <taxon>Hexapoda</taxon>
        <taxon>Insecta</taxon>
        <taxon>Pterygota</taxon>
        <taxon>Neoptera</taxon>
        <taxon>Endopterygota</taxon>
        <taxon>Diptera</taxon>
        <taxon>Nematocera</taxon>
        <taxon>Culicoidea</taxon>
        <taxon>Culicidae</taxon>
        <taxon>Anophelinae</taxon>
        <taxon>Anopheles</taxon>
    </lineage>
</organism>
<keyword evidence="24" id="KW-1185">Reference proteome</keyword>
<feature type="compositionally biased region" description="Low complexity" evidence="21">
    <location>
        <begin position="25"/>
        <end position="47"/>
    </location>
</feature>
<evidence type="ECO:0000256" key="13">
    <source>
        <dbReference type="ARBA" id="ARBA00023132"/>
    </source>
</evidence>
<evidence type="ECO:0000256" key="14">
    <source>
        <dbReference type="ARBA" id="ARBA00023136"/>
    </source>
</evidence>
<dbReference type="Pfam" id="PF00641">
    <property type="entry name" value="Zn_ribbon_RanBP"/>
    <property type="match status" value="5"/>
</dbReference>
<dbReference type="SUPFAM" id="SSF90209">
    <property type="entry name" value="Ran binding protein zinc finger-like"/>
    <property type="match status" value="5"/>
</dbReference>
<feature type="domain" description="RanBP2-type" evidence="22">
    <location>
        <begin position="863"/>
        <end position="892"/>
    </location>
</feature>
<evidence type="ECO:0000256" key="4">
    <source>
        <dbReference type="ARBA" id="ARBA00022448"/>
    </source>
</evidence>
<dbReference type="AlphaFoldDB" id="A0A182N123"/>
<feature type="compositionally biased region" description="Pro residues" evidence="21">
    <location>
        <begin position="427"/>
        <end position="445"/>
    </location>
</feature>
<evidence type="ECO:0000256" key="1">
    <source>
        <dbReference type="ARBA" id="ARBA00001947"/>
    </source>
</evidence>
<dbReference type="Gene3D" id="4.10.1060.10">
    <property type="entry name" value="Zinc finger, RanBP2-type"/>
    <property type="match status" value="5"/>
</dbReference>
<evidence type="ECO:0000313" key="24">
    <source>
        <dbReference type="Proteomes" id="UP000075884"/>
    </source>
</evidence>
<dbReference type="GO" id="GO:0015031">
    <property type="term" value="P:protein transport"/>
    <property type="evidence" value="ECO:0007669"/>
    <property type="project" value="UniProtKB-KW"/>
</dbReference>
<dbReference type="PANTHER" id="PTHR46622:SF1">
    <property type="entry name" value="DNA-DEPENDENT METALLOPROTEASE WSS1"/>
    <property type="match status" value="1"/>
</dbReference>
<feature type="compositionally biased region" description="Low complexity" evidence="21">
    <location>
        <begin position="973"/>
        <end position="992"/>
    </location>
</feature>
<evidence type="ECO:0000256" key="16">
    <source>
        <dbReference type="ARBA" id="ARBA00060842"/>
    </source>
</evidence>
<accession>A0A182N123</accession>
<keyword evidence="8" id="KW-0509">mRNA transport</keyword>
<comment type="similarity">
    <text evidence="16">Belongs to the NUP153 family.</text>
</comment>
<feature type="domain" description="RanBP2-type" evidence="22">
    <location>
        <begin position="808"/>
        <end position="837"/>
    </location>
</feature>
<dbReference type="PROSITE" id="PS01358">
    <property type="entry name" value="ZF_RANBP2_1"/>
    <property type="match status" value="6"/>
</dbReference>
<feature type="compositionally biased region" description="Low complexity" evidence="21">
    <location>
        <begin position="1014"/>
        <end position="1035"/>
    </location>
</feature>
<evidence type="ECO:0000256" key="19">
    <source>
        <dbReference type="ARBA" id="ARBA00079437"/>
    </source>
</evidence>
<feature type="compositionally biased region" description="Basic and acidic residues" evidence="21">
    <location>
        <begin position="170"/>
        <end position="185"/>
    </location>
</feature>
<dbReference type="PROSITE" id="PS50199">
    <property type="entry name" value="ZF_RANBP2_2"/>
    <property type="match status" value="6"/>
</dbReference>
<evidence type="ECO:0000256" key="12">
    <source>
        <dbReference type="ARBA" id="ARBA00023125"/>
    </source>
</evidence>
<dbReference type="Proteomes" id="UP000075884">
    <property type="component" value="Unassembled WGS sequence"/>
</dbReference>
<dbReference type="FunFam" id="4.10.1060.10:FF:000001">
    <property type="entry name" value="Nuclear pore complex protein Nup153"/>
    <property type="match status" value="2"/>
</dbReference>
<keyword evidence="7 20" id="KW-0863">Zinc-finger</keyword>
<dbReference type="GO" id="GO:0051028">
    <property type="term" value="P:mRNA transport"/>
    <property type="evidence" value="ECO:0007669"/>
    <property type="project" value="UniProtKB-KW"/>
</dbReference>
<dbReference type="VEuPathDB" id="VectorBase:ADIR001331"/>
<evidence type="ECO:0000256" key="20">
    <source>
        <dbReference type="PROSITE-ProRule" id="PRU00322"/>
    </source>
</evidence>
<evidence type="ECO:0000256" key="2">
    <source>
        <dbReference type="ARBA" id="ARBA00004126"/>
    </source>
</evidence>
<evidence type="ECO:0000256" key="9">
    <source>
        <dbReference type="ARBA" id="ARBA00022833"/>
    </source>
</evidence>